<dbReference type="Proteomes" id="UP000036987">
    <property type="component" value="Unassembled WGS sequence"/>
</dbReference>
<comment type="cofactor">
    <cofactor evidence="1">
        <name>FMN</name>
        <dbReference type="ChEBI" id="CHEBI:58210"/>
    </cofactor>
</comment>
<dbReference type="InterPro" id="IPR045247">
    <property type="entry name" value="Oye-like"/>
</dbReference>
<dbReference type="CDD" id="cd02933">
    <property type="entry name" value="OYE_like_FMN"/>
    <property type="match status" value="1"/>
</dbReference>
<comment type="similarity">
    <text evidence="2">Belongs to the NADH:flavin oxidoreductase/NADH oxidase family.</text>
</comment>
<evidence type="ECO:0000256" key="7">
    <source>
        <dbReference type="ARBA" id="ARBA00022832"/>
    </source>
</evidence>
<comment type="caution">
    <text evidence="13">The sequence shown here is derived from an EMBL/GenBank/DDBJ whole genome shotgun (WGS) entry which is preliminary data.</text>
</comment>
<evidence type="ECO:0000313" key="14">
    <source>
        <dbReference type="Proteomes" id="UP000036987"/>
    </source>
</evidence>
<dbReference type="FunFam" id="3.20.20.70:FF:000073">
    <property type="entry name" value="12-oxophytodienoate reductase 3"/>
    <property type="match status" value="1"/>
</dbReference>
<feature type="domain" description="NADH:flavin oxidoreductase/NADH oxidase N-terminal" evidence="12">
    <location>
        <begin position="4"/>
        <end position="346"/>
    </location>
</feature>
<dbReference type="InterPro" id="IPR001155">
    <property type="entry name" value="OxRdtase_FMN_N"/>
</dbReference>
<dbReference type="EMBL" id="LFYR01001173">
    <property type="protein sequence ID" value="KMZ64260.1"/>
    <property type="molecule type" value="Genomic_DNA"/>
</dbReference>
<keyword evidence="10" id="KW-0443">Lipid metabolism</keyword>
<dbReference type="AlphaFoldDB" id="A0A0K9P7V4"/>
<name>A0A0K9P7V4_ZOSMR</name>
<keyword evidence="3" id="KW-0444">Lipid biosynthesis</keyword>
<evidence type="ECO:0000259" key="12">
    <source>
        <dbReference type="Pfam" id="PF00724"/>
    </source>
</evidence>
<dbReference type="PANTHER" id="PTHR22893">
    <property type="entry name" value="NADH OXIDOREDUCTASE-RELATED"/>
    <property type="match status" value="1"/>
</dbReference>
<dbReference type="SUPFAM" id="SSF51395">
    <property type="entry name" value="FMN-linked oxidoreductases"/>
    <property type="match status" value="1"/>
</dbReference>
<accession>A0A0K9P7V4</accession>
<dbReference type="OrthoDB" id="1663137at2759"/>
<evidence type="ECO:0000256" key="1">
    <source>
        <dbReference type="ARBA" id="ARBA00001917"/>
    </source>
</evidence>
<dbReference type="PANTHER" id="PTHR22893:SF112">
    <property type="entry name" value="12-OXOPHYTODIENOATE REDUCTASE 3"/>
    <property type="match status" value="1"/>
</dbReference>
<dbReference type="GO" id="GO:0010181">
    <property type="term" value="F:FMN binding"/>
    <property type="evidence" value="ECO:0007669"/>
    <property type="project" value="InterPro"/>
</dbReference>
<keyword evidence="11" id="KW-0275">Fatty acid biosynthesis</keyword>
<evidence type="ECO:0000256" key="2">
    <source>
        <dbReference type="ARBA" id="ARBA00005979"/>
    </source>
</evidence>
<keyword evidence="8" id="KW-0521">NADP</keyword>
<keyword evidence="5" id="KW-0288">FMN</keyword>
<keyword evidence="9" id="KW-0560">Oxidoreductase</keyword>
<evidence type="ECO:0000256" key="6">
    <source>
        <dbReference type="ARBA" id="ARBA00022767"/>
    </source>
</evidence>
<dbReference type="GO" id="GO:0009695">
    <property type="term" value="P:jasmonic acid biosynthetic process"/>
    <property type="evidence" value="ECO:0000318"/>
    <property type="project" value="GO_Central"/>
</dbReference>
<evidence type="ECO:0000256" key="8">
    <source>
        <dbReference type="ARBA" id="ARBA00022857"/>
    </source>
</evidence>
<dbReference type="GO" id="GO:0016629">
    <property type="term" value="F:12-oxophytodienoate reductase activity"/>
    <property type="evidence" value="ECO:0000318"/>
    <property type="project" value="GO_Central"/>
</dbReference>
<keyword evidence="4" id="KW-0285">Flavoprotein</keyword>
<keyword evidence="7" id="KW-0276">Fatty acid metabolism</keyword>
<gene>
    <name evidence="13" type="ORF">ZOSMA_37G01460</name>
</gene>
<dbReference type="Pfam" id="PF00724">
    <property type="entry name" value="Oxidored_FMN"/>
    <property type="match status" value="1"/>
</dbReference>
<dbReference type="Gene3D" id="3.20.20.70">
    <property type="entry name" value="Aldolase class I"/>
    <property type="match status" value="1"/>
</dbReference>
<dbReference type="OMA" id="GKGPVGY"/>
<evidence type="ECO:0000256" key="5">
    <source>
        <dbReference type="ARBA" id="ARBA00022643"/>
    </source>
</evidence>
<dbReference type="GO" id="GO:0005777">
    <property type="term" value="C:peroxisome"/>
    <property type="evidence" value="ECO:0000318"/>
    <property type="project" value="GO_Central"/>
</dbReference>
<dbReference type="STRING" id="29655.A0A0K9P7V4"/>
<evidence type="ECO:0000313" key="13">
    <source>
        <dbReference type="EMBL" id="KMZ64260.1"/>
    </source>
</evidence>
<sequence>MSTLFSPYKMSDFQLSHRVVLAPMTRCRSLNGIPQQANVKYYTQRATPGGLLISEGTLISPTAPGFPHCPGIYSDQQIHGWAKVVDAVHAKGAIIFCQLWHVGRASNQVYQPGGNTAPISSTDNPISTRWKILLPGGKSGNFARPRRLSTSEISSVVDDYRQAAVNAIKAGFDGVEIHGAHGYLIDQFLKDGINDRKDSYGGNITNRCRFLVEILRSVCSNIGSERVAVRISPSIDHLDATESNPMDLGLAVIEELNRLPQLAYLHITQPRYAAYGQTEAGRHGNEDEDRKMVRSWKNAYRGCFMGSGGYTKELGMRAVANGEADLVSYGRLFISNPDLVERFKTDSGLNRYVRATFYTQDPVNGYTDYPFMKNGEKPVISRSRI</sequence>
<reference evidence="14" key="1">
    <citation type="journal article" date="2016" name="Nature">
        <title>The genome of the seagrass Zostera marina reveals angiosperm adaptation to the sea.</title>
        <authorList>
            <person name="Olsen J.L."/>
            <person name="Rouze P."/>
            <person name="Verhelst B."/>
            <person name="Lin Y.-C."/>
            <person name="Bayer T."/>
            <person name="Collen J."/>
            <person name="Dattolo E."/>
            <person name="De Paoli E."/>
            <person name="Dittami S."/>
            <person name="Maumus F."/>
            <person name="Michel G."/>
            <person name="Kersting A."/>
            <person name="Lauritano C."/>
            <person name="Lohaus R."/>
            <person name="Toepel M."/>
            <person name="Tonon T."/>
            <person name="Vanneste K."/>
            <person name="Amirebrahimi M."/>
            <person name="Brakel J."/>
            <person name="Bostroem C."/>
            <person name="Chovatia M."/>
            <person name="Grimwood J."/>
            <person name="Jenkins J.W."/>
            <person name="Jueterbock A."/>
            <person name="Mraz A."/>
            <person name="Stam W.T."/>
            <person name="Tice H."/>
            <person name="Bornberg-Bauer E."/>
            <person name="Green P.J."/>
            <person name="Pearson G.A."/>
            <person name="Procaccini G."/>
            <person name="Duarte C.M."/>
            <person name="Schmutz J."/>
            <person name="Reusch T.B.H."/>
            <person name="Van de Peer Y."/>
        </authorList>
    </citation>
    <scope>NUCLEOTIDE SEQUENCE [LARGE SCALE GENOMIC DNA]</scope>
    <source>
        <strain evidence="14">cv. Finnish</strain>
    </source>
</reference>
<keyword evidence="6" id="KW-0925">Oxylipin biosynthesis</keyword>
<evidence type="ECO:0000256" key="10">
    <source>
        <dbReference type="ARBA" id="ARBA00023098"/>
    </source>
</evidence>
<evidence type="ECO:0000256" key="3">
    <source>
        <dbReference type="ARBA" id="ARBA00022516"/>
    </source>
</evidence>
<evidence type="ECO:0000256" key="9">
    <source>
        <dbReference type="ARBA" id="ARBA00023002"/>
    </source>
</evidence>
<evidence type="ECO:0000256" key="4">
    <source>
        <dbReference type="ARBA" id="ARBA00022630"/>
    </source>
</evidence>
<protein>
    <submittedName>
        <fullName evidence="13">12-oxophytodienoate reductase</fullName>
    </submittedName>
</protein>
<organism evidence="13 14">
    <name type="scientific">Zostera marina</name>
    <name type="common">Eelgrass</name>
    <dbReference type="NCBI Taxonomy" id="29655"/>
    <lineage>
        <taxon>Eukaryota</taxon>
        <taxon>Viridiplantae</taxon>
        <taxon>Streptophyta</taxon>
        <taxon>Embryophyta</taxon>
        <taxon>Tracheophyta</taxon>
        <taxon>Spermatophyta</taxon>
        <taxon>Magnoliopsida</taxon>
        <taxon>Liliopsida</taxon>
        <taxon>Zosteraceae</taxon>
        <taxon>Zostera</taxon>
    </lineage>
</organism>
<proteinExistence type="inferred from homology"/>
<dbReference type="GO" id="GO:0031408">
    <property type="term" value="P:oxylipin biosynthetic process"/>
    <property type="evidence" value="ECO:0000318"/>
    <property type="project" value="GO_Central"/>
</dbReference>
<dbReference type="InterPro" id="IPR013785">
    <property type="entry name" value="Aldolase_TIM"/>
</dbReference>
<evidence type="ECO:0000256" key="11">
    <source>
        <dbReference type="ARBA" id="ARBA00023160"/>
    </source>
</evidence>
<keyword evidence="14" id="KW-1185">Reference proteome</keyword>